<dbReference type="EMBL" id="SNZA01000001">
    <property type="protein sequence ID" value="TDR15768.1"/>
    <property type="molecule type" value="Genomic_DNA"/>
</dbReference>
<accession>A0A4R6XIL4</accession>
<dbReference type="RefSeq" id="WP_133560444.1">
    <property type="nucleotide sequence ID" value="NZ_SNZA01000001.1"/>
</dbReference>
<protein>
    <submittedName>
        <fullName evidence="1">Uncharacterized protein</fullName>
    </submittedName>
</protein>
<organism evidence="1 2">
    <name type="scientific">Marinomonas communis</name>
    <dbReference type="NCBI Taxonomy" id="28254"/>
    <lineage>
        <taxon>Bacteria</taxon>
        <taxon>Pseudomonadati</taxon>
        <taxon>Pseudomonadota</taxon>
        <taxon>Gammaproteobacteria</taxon>
        <taxon>Oceanospirillales</taxon>
        <taxon>Oceanospirillaceae</taxon>
        <taxon>Marinomonas</taxon>
    </lineage>
</organism>
<dbReference type="OrthoDB" id="6106995at2"/>
<dbReference type="AlphaFoldDB" id="A0A4R6XIL4"/>
<evidence type="ECO:0000313" key="2">
    <source>
        <dbReference type="Proteomes" id="UP000295729"/>
    </source>
</evidence>
<sequence length="66" mass="7269">MKTKSLVEMLEAVDTTYLTEHEKAAAIARAEASEYTVALISSAFAWVKKTLVSKRISFNSAKHSHA</sequence>
<evidence type="ECO:0000313" key="1">
    <source>
        <dbReference type="EMBL" id="TDR15768.1"/>
    </source>
</evidence>
<proteinExistence type="predicted"/>
<gene>
    <name evidence="1" type="ORF">C8D85_1142</name>
</gene>
<keyword evidence="2" id="KW-1185">Reference proteome</keyword>
<comment type="caution">
    <text evidence="1">The sequence shown here is derived from an EMBL/GenBank/DDBJ whole genome shotgun (WGS) entry which is preliminary data.</text>
</comment>
<reference evidence="1 2" key="1">
    <citation type="submission" date="2019-03" db="EMBL/GenBank/DDBJ databases">
        <title>Genomic Encyclopedia of Type Strains, Phase IV (KMG-IV): sequencing the most valuable type-strain genomes for metagenomic binning, comparative biology and taxonomic classification.</title>
        <authorList>
            <person name="Goeker M."/>
        </authorList>
    </citation>
    <scope>NUCLEOTIDE SEQUENCE [LARGE SCALE GENOMIC DNA]</scope>
    <source>
        <strain evidence="1 2">DSM 5604</strain>
    </source>
</reference>
<dbReference type="Proteomes" id="UP000295729">
    <property type="component" value="Unassembled WGS sequence"/>
</dbReference>
<name>A0A4R6XIL4_9GAMM</name>